<gene>
    <name evidence="1" type="ORF">AAJCM20276_27460</name>
</gene>
<dbReference type="AlphaFoldDB" id="A0A6S6PTS1"/>
<evidence type="ECO:0000313" key="2">
    <source>
        <dbReference type="Proteomes" id="UP000515220"/>
    </source>
</evidence>
<evidence type="ECO:0000313" key="1">
    <source>
        <dbReference type="EMBL" id="BCI68122.1"/>
    </source>
</evidence>
<organism evidence="1 2">
    <name type="scientific">Acetobacter aceti</name>
    <dbReference type="NCBI Taxonomy" id="435"/>
    <lineage>
        <taxon>Bacteria</taxon>
        <taxon>Pseudomonadati</taxon>
        <taxon>Pseudomonadota</taxon>
        <taxon>Alphaproteobacteria</taxon>
        <taxon>Acetobacterales</taxon>
        <taxon>Acetobacteraceae</taxon>
        <taxon>Acetobacter</taxon>
        <taxon>Acetobacter subgen. Acetobacter</taxon>
    </lineage>
</organism>
<dbReference type="Proteomes" id="UP000515220">
    <property type="component" value="Chromosome"/>
</dbReference>
<sequence>MARADKITNGASASFVGAHVVRLVVDEEAGDYADPEILAVAGIVPDSQKNPAGRGGMHVGKERTVVE</sequence>
<protein>
    <submittedName>
        <fullName evidence="1">Uncharacterized protein</fullName>
    </submittedName>
</protein>
<accession>A0A6S6PTS1</accession>
<dbReference type="EMBL" id="AP023326">
    <property type="protein sequence ID" value="BCI68122.1"/>
    <property type="molecule type" value="Genomic_DNA"/>
</dbReference>
<proteinExistence type="predicted"/>
<name>A0A6S6PTS1_ACEAC</name>
<dbReference type="RefSeq" id="WP_185229879.1">
    <property type="nucleotide sequence ID" value="NZ_AP023326.1"/>
</dbReference>
<reference evidence="1 2" key="1">
    <citation type="submission" date="2020-07" db="EMBL/GenBank/DDBJ databases">
        <title>Complete Genome Sequence of an acetic acid bacterium, Acetobacter aceti JCM20276.</title>
        <authorList>
            <person name="Hirose Y."/>
            <person name="Mihara H."/>
        </authorList>
    </citation>
    <scope>NUCLEOTIDE SEQUENCE [LARGE SCALE GENOMIC DNA]</scope>
    <source>
        <strain evidence="1 2">JCM20276</strain>
    </source>
</reference>